<feature type="region of interest" description="Disordered" evidence="2">
    <location>
        <begin position="643"/>
        <end position="813"/>
    </location>
</feature>
<dbReference type="InterPro" id="IPR012683">
    <property type="entry name" value="CHP02302_TM"/>
</dbReference>
<feature type="coiled-coil region" evidence="1">
    <location>
        <begin position="491"/>
        <end position="610"/>
    </location>
</feature>
<dbReference type="Proteomes" id="UP000207598">
    <property type="component" value="Unassembled WGS sequence"/>
</dbReference>
<sequence length="850" mass="93988">MAPNRSDIPEIFRTLRWPLALTRFGMAAERVARAFWPLWSIAIFTLALLMLGVQDEVAVEWVWAAGAVLGAGAVWALWFGARRFRWPSREAAILRLDGTLKGNPIQAALDTQAIGAGDPASLAVWRAHQARMRDRLATARAVEPDLRVSRNDPMALRYVALLALSVALLFGSFVRVQSVTGMGAGGPDLAQGPAWEGWMQPPAYTRLPSVYLNDITAEGIEAPEGAEITLRMYGEVGALSIRENVSGRELTPEAAQETAQDFAVLRSGELAVDGPGGRVWQIAMIPDAAPDVARAGDIDVTYEGEATIPYTASDDHGVVMGKARVTLDLAAVDRRYGRAIEPEARATIEVPLPMPVAGSRDAFKEALVANFSLHPWANLPVKLELEVEDGRGQRGLSQPEALVLPGRRFFDPVAAALIEQRQSLLWNRDNAAMIVQVLKAVMNEPDDLFRKQVEYQRLRRLTDRIEVLATYGAISDDKQDEIAQAMWDLALAMEEGDLQDALERLQRAQERLEEAMKNGASDQEIAELMQELREATQDYLRQLAQQQAQQNPDGQQQGNPQDMMQMSQDDIQRMMDRIQELMEQGRMAEAQEAMRQLQEMLENMQVTQGQGQGGQSPGEQAMEGLADTLREQQELSDEAFRDLNQGQPGQQGQPRQPGQGQQGQNDPGQQPGQQGREPGQGDSGDLAGDLAERQRALRNELNRQRQALPGQGTEPGERAAEALRDAERSMDGAERALREGDLAEAIDQQSRAMEALREGMRNLGEALAQQQQQRGGEQGFAEGGDPREQRDPLGRNAGNTGRVGTDEGMLQGEDVYRRAEELLGELRKRSGELDRPEEERQYLDRLLERF</sequence>
<keyword evidence="3" id="KW-0472">Membrane</keyword>
<evidence type="ECO:0008006" key="6">
    <source>
        <dbReference type="Google" id="ProtNLM"/>
    </source>
</evidence>
<keyword evidence="1" id="KW-0175">Coiled coil</keyword>
<feature type="compositionally biased region" description="Basic and acidic residues" evidence="2">
    <location>
        <begin position="784"/>
        <end position="793"/>
    </location>
</feature>
<dbReference type="OrthoDB" id="8477685at2"/>
<keyword evidence="3" id="KW-1133">Transmembrane helix</keyword>
<dbReference type="RefSeq" id="WP_094018995.1">
    <property type="nucleotide sequence ID" value="NZ_FXYF01000001.1"/>
</dbReference>
<dbReference type="AlphaFoldDB" id="A0A238JMM3"/>
<protein>
    <recommendedName>
        <fullName evidence="6">TIGR02302 family protein</fullName>
    </recommendedName>
</protein>
<proteinExistence type="predicted"/>
<dbReference type="Pfam" id="PF13779">
    <property type="entry name" value="DUF4175"/>
    <property type="match status" value="1"/>
</dbReference>
<keyword evidence="5" id="KW-1185">Reference proteome</keyword>
<name>A0A238JMM3_9RHOB</name>
<gene>
    <name evidence="4" type="ORF">MAA8898_00083</name>
</gene>
<accession>A0A238JMM3</accession>
<evidence type="ECO:0000313" key="5">
    <source>
        <dbReference type="Proteomes" id="UP000207598"/>
    </source>
</evidence>
<evidence type="ECO:0000313" key="4">
    <source>
        <dbReference type="EMBL" id="SMX31919.1"/>
    </source>
</evidence>
<feature type="compositionally biased region" description="Low complexity" evidence="2">
    <location>
        <begin position="764"/>
        <end position="775"/>
    </location>
</feature>
<feature type="compositionally biased region" description="Basic and acidic residues" evidence="2">
    <location>
        <begin position="715"/>
        <end position="741"/>
    </location>
</feature>
<feature type="compositionally biased region" description="Low complexity" evidence="2">
    <location>
        <begin position="644"/>
        <end position="677"/>
    </location>
</feature>
<evidence type="ECO:0000256" key="2">
    <source>
        <dbReference type="SAM" id="MobiDB-lite"/>
    </source>
</evidence>
<feature type="region of interest" description="Disordered" evidence="2">
    <location>
        <begin position="826"/>
        <end position="850"/>
    </location>
</feature>
<dbReference type="EMBL" id="FXYF01000001">
    <property type="protein sequence ID" value="SMX31919.1"/>
    <property type="molecule type" value="Genomic_DNA"/>
</dbReference>
<feature type="transmembrane region" description="Helical" evidence="3">
    <location>
        <begin position="34"/>
        <end position="53"/>
    </location>
</feature>
<keyword evidence="3" id="KW-0812">Transmembrane</keyword>
<evidence type="ECO:0000256" key="1">
    <source>
        <dbReference type="SAM" id="Coils"/>
    </source>
</evidence>
<feature type="compositionally biased region" description="Basic and acidic residues" evidence="2">
    <location>
        <begin position="690"/>
        <end position="703"/>
    </location>
</feature>
<organism evidence="4 5">
    <name type="scientific">Maliponia aquimaris</name>
    <dbReference type="NCBI Taxonomy" id="1673631"/>
    <lineage>
        <taxon>Bacteria</taxon>
        <taxon>Pseudomonadati</taxon>
        <taxon>Pseudomonadota</taxon>
        <taxon>Alphaproteobacteria</taxon>
        <taxon>Rhodobacterales</taxon>
        <taxon>Paracoccaceae</taxon>
        <taxon>Maliponia</taxon>
    </lineage>
</organism>
<reference evidence="4 5" key="1">
    <citation type="submission" date="2017-05" db="EMBL/GenBank/DDBJ databases">
        <authorList>
            <person name="Song R."/>
            <person name="Chenine A.L."/>
            <person name="Ruprecht R.M."/>
        </authorList>
    </citation>
    <scope>NUCLEOTIDE SEQUENCE [LARGE SCALE GENOMIC DNA]</scope>
    <source>
        <strain evidence="4 5">CECT 8898</strain>
    </source>
</reference>
<feature type="transmembrane region" description="Helical" evidence="3">
    <location>
        <begin position="155"/>
        <end position="174"/>
    </location>
</feature>
<evidence type="ECO:0000256" key="3">
    <source>
        <dbReference type="SAM" id="Phobius"/>
    </source>
</evidence>
<feature type="transmembrane region" description="Helical" evidence="3">
    <location>
        <begin position="59"/>
        <end position="79"/>
    </location>
</feature>